<dbReference type="GO" id="GO:0043137">
    <property type="term" value="P:DNA replication, removal of RNA primer"/>
    <property type="evidence" value="ECO:0007669"/>
    <property type="project" value="TreeGrafter"/>
</dbReference>
<evidence type="ECO:0000256" key="4">
    <source>
        <dbReference type="ARBA" id="ARBA00022722"/>
    </source>
</evidence>
<evidence type="ECO:0000256" key="3">
    <source>
        <dbReference type="ARBA" id="ARBA00012180"/>
    </source>
</evidence>
<evidence type="ECO:0000256" key="5">
    <source>
        <dbReference type="ARBA" id="ARBA00022723"/>
    </source>
</evidence>
<protein>
    <recommendedName>
        <fullName evidence="3">ribonuclease H</fullName>
        <ecNumber evidence="3">3.1.26.4</ecNumber>
    </recommendedName>
</protein>
<accession>A0A167P2S9</accession>
<evidence type="ECO:0000313" key="11">
    <source>
        <dbReference type="Proteomes" id="UP000076874"/>
    </source>
</evidence>
<feature type="compositionally biased region" description="Low complexity" evidence="8">
    <location>
        <begin position="235"/>
        <end position="252"/>
    </location>
</feature>
<dbReference type="InterPro" id="IPR036397">
    <property type="entry name" value="RNaseH_sf"/>
</dbReference>
<gene>
    <name evidence="10" type="ORF">SPI_07835</name>
</gene>
<dbReference type="InterPro" id="IPR050092">
    <property type="entry name" value="RNase_H"/>
</dbReference>
<sequence length="293" mass="31209">MTRVNELDLGLGRSRLNASALDGTKKVLSLSQMASSGISLRPTPSGLLHHIYAGTSHTAVVFIDGACPSNGPSAHQAAIGVYFGPGSPNNFSRTLAATDSENGVHPTNQIAELSAAVEALRHVRTVVAPHRRDVLRAGAPNNRQHEIMSARRFRLVVATDSSYLVDCLCTHMEGWTWRDTMGQYVNRAGRAIKNGELFRTLSDEVEQLSMVGVQVAWYLVPRRFNREADALAHAALSGAPTTPTTTTTGRNGPAPPAPPPSNVQSTPRQTSPGSAAGRPTATTGYVVVVEQNT</sequence>
<dbReference type="PROSITE" id="PS50879">
    <property type="entry name" value="RNASE_H_1"/>
    <property type="match status" value="1"/>
</dbReference>
<organism evidence="10 11">
    <name type="scientific">Niveomyces insectorum RCEF 264</name>
    <dbReference type="NCBI Taxonomy" id="1081102"/>
    <lineage>
        <taxon>Eukaryota</taxon>
        <taxon>Fungi</taxon>
        <taxon>Dikarya</taxon>
        <taxon>Ascomycota</taxon>
        <taxon>Pezizomycotina</taxon>
        <taxon>Sordariomycetes</taxon>
        <taxon>Hypocreomycetidae</taxon>
        <taxon>Hypocreales</taxon>
        <taxon>Cordycipitaceae</taxon>
        <taxon>Niveomyces</taxon>
    </lineage>
</organism>
<name>A0A167P2S9_9HYPO</name>
<evidence type="ECO:0000259" key="9">
    <source>
        <dbReference type="PROSITE" id="PS50879"/>
    </source>
</evidence>
<dbReference type="GO" id="GO:0004523">
    <property type="term" value="F:RNA-DNA hybrid ribonuclease activity"/>
    <property type="evidence" value="ECO:0007669"/>
    <property type="project" value="UniProtKB-EC"/>
</dbReference>
<dbReference type="AlphaFoldDB" id="A0A167P2S9"/>
<comment type="similarity">
    <text evidence="2">Belongs to the RNase H family.</text>
</comment>
<dbReference type="PANTHER" id="PTHR10642">
    <property type="entry name" value="RIBONUCLEASE H1"/>
    <property type="match status" value="1"/>
</dbReference>
<dbReference type="OrthoDB" id="407198at2759"/>
<keyword evidence="7" id="KW-0378">Hydrolase</keyword>
<dbReference type="InterPro" id="IPR002156">
    <property type="entry name" value="RNaseH_domain"/>
</dbReference>
<evidence type="ECO:0000256" key="2">
    <source>
        <dbReference type="ARBA" id="ARBA00005300"/>
    </source>
</evidence>
<dbReference type="STRING" id="1081102.A0A167P2S9"/>
<dbReference type="Gene3D" id="3.30.420.10">
    <property type="entry name" value="Ribonuclease H-like superfamily/Ribonuclease H"/>
    <property type="match status" value="1"/>
</dbReference>
<reference evidence="10 11" key="1">
    <citation type="journal article" date="2016" name="Genome Biol. Evol.">
        <title>Divergent and convergent evolution of fungal pathogenicity.</title>
        <authorList>
            <person name="Shang Y."/>
            <person name="Xiao G."/>
            <person name="Zheng P."/>
            <person name="Cen K."/>
            <person name="Zhan S."/>
            <person name="Wang C."/>
        </authorList>
    </citation>
    <scope>NUCLEOTIDE SEQUENCE [LARGE SCALE GENOMIC DNA]</scope>
    <source>
        <strain evidence="10 11">RCEF 264</strain>
    </source>
</reference>
<evidence type="ECO:0000256" key="8">
    <source>
        <dbReference type="SAM" id="MobiDB-lite"/>
    </source>
</evidence>
<evidence type="ECO:0000256" key="7">
    <source>
        <dbReference type="ARBA" id="ARBA00022801"/>
    </source>
</evidence>
<dbReference type="InterPro" id="IPR012337">
    <property type="entry name" value="RNaseH-like_sf"/>
</dbReference>
<feature type="region of interest" description="Disordered" evidence="8">
    <location>
        <begin position="235"/>
        <end position="284"/>
    </location>
</feature>
<dbReference type="EMBL" id="AZHD01000017">
    <property type="protein sequence ID" value="OAA56224.1"/>
    <property type="molecule type" value="Genomic_DNA"/>
</dbReference>
<dbReference type="SUPFAM" id="SSF53098">
    <property type="entry name" value="Ribonuclease H-like"/>
    <property type="match status" value="1"/>
</dbReference>
<comment type="caution">
    <text evidence="10">The sequence shown here is derived from an EMBL/GenBank/DDBJ whole genome shotgun (WGS) entry which is preliminary data.</text>
</comment>
<keyword evidence="6" id="KW-0255">Endonuclease</keyword>
<keyword evidence="5" id="KW-0479">Metal-binding</keyword>
<dbReference type="Proteomes" id="UP000076874">
    <property type="component" value="Unassembled WGS sequence"/>
</dbReference>
<proteinExistence type="inferred from homology"/>
<dbReference type="GO" id="GO:0046872">
    <property type="term" value="F:metal ion binding"/>
    <property type="evidence" value="ECO:0007669"/>
    <property type="project" value="UniProtKB-KW"/>
</dbReference>
<feature type="domain" description="RNase H type-1" evidence="9">
    <location>
        <begin position="55"/>
        <end position="237"/>
    </location>
</feature>
<feature type="compositionally biased region" description="Polar residues" evidence="8">
    <location>
        <begin position="262"/>
        <end position="273"/>
    </location>
</feature>
<evidence type="ECO:0000313" key="10">
    <source>
        <dbReference type="EMBL" id="OAA56224.1"/>
    </source>
</evidence>
<dbReference type="PANTHER" id="PTHR10642:SF26">
    <property type="entry name" value="RIBONUCLEASE H1"/>
    <property type="match status" value="1"/>
</dbReference>
<keyword evidence="11" id="KW-1185">Reference proteome</keyword>
<dbReference type="EC" id="3.1.26.4" evidence="3"/>
<dbReference type="CDD" id="cd13934">
    <property type="entry name" value="RNase_H_Dikarya_like"/>
    <property type="match status" value="1"/>
</dbReference>
<keyword evidence="4" id="KW-0540">Nuclease</keyword>
<comment type="catalytic activity">
    <reaction evidence="1">
        <text>Endonucleolytic cleavage to 5'-phosphomonoester.</text>
        <dbReference type="EC" id="3.1.26.4"/>
    </reaction>
</comment>
<evidence type="ECO:0000256" key="1">
    <source>
        <dbReference type="ARBA" id="ARBA00000077"/>
    </source>
</evidence>
<evidence type="ECO:0000256" key="6">
    <source>
        <dbReference type="ARBA" id="ARBA00022759"/>
    </source>
</evidence>
<dbReference type="GO" id="GO:0003676">
    <property type="term" value="F:nucleic acid binding"/>
    <property type="evidence" value="ECO:0007669"/>
    <property type="project" value="InterPro"/>
</dbReference>